<feature type="compositionally biased region" description="Low complexity" evidence="1">
    <location>
        <begin position="844"/>
        <end position="854"/>
    </location>
</feature>
<protein>
    <recommendedName>
        <fullName evidence="2">TBC1 domain-containing protein</fullName>
    </recommendedName>
</protein>
<feature type="compositionally biased region" description="Low complexity" evidence="1">
    <location>
        <begin position="549"/>
        <end position="561"/>
    </location>
</feature>
<accession>A0AAN9ADG1</accession>
<feature type="domain" description="TBC1" evidence="2">
    <location>
        <begin position="115"/>
        <end position="211"/>
    </location>
</feature>
<proteinExistence type="predicted"/>
<comment type="caution">
    <text evidence="3">The sequence shown here is derived from an EMBL/GenBank/DDBJ whole genome shotgun (WGS) entry which is preliminary data.</text>
</comment>
<feature type="compositionally biased region" description="Acidic residues" evidence="1">
    <location>
        <begin position="298"/>
        <end position="314"/>
    </location>
</feature>
<reference evidence="3 4" key="1">
    <citation type="submission" date="2023-11" db="EMBL/GenBank/DDBJ databases">
        <title>Halocaridina rubra genome assembly.</title>
        <authorList>
            <person name="Smith C."/>
        </authorList>
    </citation>
    <scope>NUCLEOTIDE SEQUENCE [LARGE SCALE GENOMIC DNA]</scope>
    <source>
        <strain evidence="3">EP-1</strain>
        <tissue evidence="3">Whole</tissue>
    </source>
</reference>
<feature type="region of interest" description="Disordered" evidence="1">
    <location>
        <begin position="833"/>
        <end position="860"/>
    </location>
</feature>
<evidence type="ECO:0000313" key="3">
    <source>
        <dbReference type="EMBL" id="KAK7082105.1"/>
    </source>
</evidence>
<dbReference type="Proteomes" id="UP001381693">
    <property type="component" value="Unassembled WGS sequence"/>
</dbReference>
<evidence type="ECO:0000259" key="2">
    <source>
        <dbReference type="Pfam" id="PF15733"/>
    </source>
</evidence>
<dbReference type="InterPro" id="IPR032738">
    <property type="entry name" value="Tbc1d30_C"/>
</dbReference>
<feature type="region of interest" description="Disordered" evidence="1">
    <location>
        <begin position="489"/>
        <end position="626"/>
    </location>
</feature>
<evidence type="ECO:0000313" key="4">
    <source>
        <dbReference type="Proteomes" id="UP001381693"/>
    </source>
</evidence>
<evidence type="ECO:0000256" key="1">
    <source>
        <dbReference type="SAM" id="MobiDB-lite"/>
    </source>
</evidence>
<dbReference type="EMBL" id="JAXCGZ010004192">
    <property type="protein sequence ID" value="KAK7082105.1"/>
    <property type="molecule type" value="Genomic_DNA"/>
</dbReference>
<gene>
    <name evidence="3" type="ORF">SK128_014912</name>
</gene>
<dbReference type="Pfam" id="PF15733">
    <property type="entry name" value="DUF4682"/>
    <property type="match status" value="1"/>
</dbReference>
<feature type="compositionally biased region" description="Polar residues" evidence="1">
    <location>
        <begin position="213"/>
        <end position="232"/>
    </location>
</feature>
<dbReference type="AlphaFoldDB" id="A0AAN9ADG1"/>
<sequence length="1270" mass="138009">MAPFPFPGLADLRDKYTYNITPWTQSVSSVAKRGLRLFYSDDDDEDENDEDDQKIAVATAFGLSGIFRKSIESSRGPSPVAGNVATVSPSAFPPLGIPRHSHDSHREILRPNLDISALKKQYARLRERQKQAHIILTSSQLRVGGGSGLGGQKSTPLTMNHLLRGKKALTSKTRRVVPQGVIPVMKPKKKVERKLSDTTGSRTTPQAFRAKQPVTQSNSGGSLPSKSPQQTLLHHPVSTGGPPKVVETLHWKDTPRRDRRASLPSGVKLLEAPPLSPGTLAVPDEIDDDGGSSTSTELCDDDDDDKLSDLEADPVTEQRPATTSPRLETICEKDKSLTNQPLQEAITNNDIKEQEVCGETMTQIPSESQVKTPEINDKVDTVVSMSLQPTDSISETEPNMSPPISISLDKASEVVNALPALPNAESQDLKAPIDTEPVAPLKEPPLWSFQATSEVPTTFGIPLEDLLAGKSLTAAEIIARIPFPSDVSFMKDETEEPNNHSSNLSLTDASSDPFSTLHNVTPERSPVDSPVPRFPSPIAEKDSSLIIKSSPHTSPSKSPSLSPSPSPRGSPSISPEKSPAKSPSLSPTHGFYTDPQALSLSGLPPISYSDVIKDSNTAPPKSPKIMLEDEKSNVFEIYSGIPPTSISIQEPENSSTSNGIVSSPVYDAHVENIANDQLTEGLKETDKGQETLMKEYPVSHEQVTVDSEQIKDDSEKCFEKFKTFSPNDVEYIHSSEDLSTVTSDVEQISNAISPPYTPTTRFSSLISELQSNNELNDEFEKASENDKFTELHSTPKNDEMKSNIPFSASEVTSTTSPRLVSAHSWFSSLTMTTDSTKPLETQNSKSSSPASATAETPCKENMLEVTTKSSYTFPLTSNSVYTSTASESVYSSSPTKDSLSQCISAVFPHSSQIFTAATSDQVDLKSTSLLPVSEAAGSSTTDTCCSISSILQGYSPDDKQPDKTEIASTVQDNTKEVIKSPIKSVNELPSWASGIDTDSFKRCFDDKQNFTPESFEEDILQHESPTYSKIFNLDDSSLESQETITEALKEPKFKESECFLRNHTCNVLSPVHPIQNDNGTDSSKEVSTSLDIEFSSNSTSCLVADIECTTSSLSKQKYTDTVSLDNDSASVLETNGHSFSQNILGDTAPDGCAPASLPSITDKNSCLLLKNEIDKSCIPEKIEKFSPWKVFDCSNDNEQDSSSLTFHKDGDDDDSKTLEYKSKDRMLSSLQNGKKSPSLDSAVNRPSTVITRDVDSLTSLIRGTTILYHK</sequence>
<feature type="compositionally biased region" description="Polar residues" evidence="1">
    <location>
        <begin position="499"/>
        <end position="519"/>
    </location>
</feature>
<feature type="compositionally biased region" description="Basic and acidic residues" evidence="1">
    <location>
        <begin position="247"/>
        <end position="256"/>
    </location>
</feature>
<feature type="compositionally biased region" description="Polar residues" evidence="1">
    <location>
        <begin position="197"/>
        <end position="206"/>
    </location>
</feature>
<organism evidence="3 4">
    <name type="scientific">Halocaridina rubra</name>
    <name type="common">Hawaiian red shrimp</name>
    <dbReference type="NCBI Taxonomy" id="373956"/>
    <lineage>
        <taxon>Eukaryota</taxon>
        <taxon>Metazoa</taxon>
        <taxon>Ecdysozoa</taxon>
        <taxon>Arthropoda</taxon>
        <taxon>Crustacea</taxon>
        <taxon>Multicrustacea</taxon>
        <taxon>Malacostraca</taxon>
        <taxon>Eumalacostraca</taxon>
        <taxon>Eucarida</taxon>
        <taxon>Decapoda</taxon>
        <taxon>Pleocyemata</taxon>
        <taxon>Caridea</taxon>
        <taxon>Atyoidea</taxon>
        <taxon>Atyidae</taxon>
        <taxon>Halocaridina</taxon>
    </lineage>
</organism>
<keyword evidence="4" id="KW-1185">Reference proteome</keyword>
<name>A0AAN9ADG1_HALRR</name>
<feature type="region of interest" description="Disordered" evidence="1">
    <location>
        <begin position="179"/>
        <end position="325"/>
    </location>
</feature>
<feature type="compositionally biased region" description="Polar residues" evidence="1">
    <location>
        <begin position="833"/>
        <end position="843"/>
    </location>
</feature>